<dbReference type="EMBL" id="JANPWB010000010">
    <property type="protein sequence ID" value="KAJ1142729.1"/>
    <property type="molecule type" value="Genomic_DNA"/>
</dbReference>
<sequence length="116" mass="12598">MRNASDLPSYFFRRHTYWGPRVRSWPAMALIGSTIPGTLGSPGHGDTSTSGLSLDSETVLQGPAGEMPMGFTAVGNDMNAVLDQSLDITGPLSDVRRRRSLALAQWMMIMGINDAW</sequence>
<protein>
    <submittedName>
        <fullName evidence="1">Uncharacterized protein</fullName>
    </submittedName>
</protein>
<gene>
    <name evidence="1" type="ORF">NDU88_009042</name>
</gene>
<evidence type="ECO:0000313" key="1">
    <source>
        <dbReference type="EMBL" id="KAJ1142729.1"/>
    </source>
</evidence>
<organism evidence="1 2">
    <name type="scientific">Pleurodeles waltl</name>
    <name type="common">Iberian ribbed newt</name>
    <dbReference type="NCBI Taxonomy" id="8319"/>
    <lineage>
        <taxon>Eukaryota</taxon>
        <taxon>Metazoa</taxon>
        <taxon>Chordata</taxon>
        <taxon>Craniata</taxon>
        <taxon>Vertebrata</taxon>
        <taxon>Euteleostomi</taxon>
        <taxon>Amphibia</taxon>
        <taxon>Batrachia</taxon>
        <taxon>Caudata</taxon>
        <taxon>Salamandroidea</taxon>
        <taxon>Salamandridae</taxon>
        <taxon>Pleurodelinae</taxon>
        <taxon>Pleurodeles</taxon>
    </lineage>
</organism>
<evidence type="ECO:0000313" key="2">
    <source>
        <dbReference type="Proteomes" id="UP001066276"/>
    </source>
</evidence>
<accession>A0AAV7QUL2</accession>
<keyword evidence="2" id="KW-1185">Reference proteome</keyword>
<dbReference type="Proteomes" id="UP001066276">
    <property type="component" value="Chromosome 6"/>
</dbReference>
<proteinExistence type="predicted"/>
<comment type="caution">
    <text evidence="1">The sequence shown here is derived from an EMBL/GenBank/DDBJ whole genome shotgun (WGS) entry which is preliminary data.</text>
</comment>
<dbReference type="AlphaFoldDB" id="A0AAV7QUL2"/>
<name>A0AAV7QUL2_PLEWA</name>
<reference evidence="1" key="1">
    <citation type="journal article" date="2022" name="bioRxiv">
        <title>Sequencing and chromosome-scale assembly of the giantPleurodeles waltlgenome.</title>
        <authorList>
            <person name="Brown T."/>
            <person name="Elewa A."/>
            <person name="Iarovenko S."/>
            <person name="Subramanian E."/>
            <person name="Araus A.J."/>
            <person name="Petzold A."/>
            <person name="Susuki M."/>
            <person name="Suzuki K.-i.T."/>
            <person name="Hayashi T."/>
            <person name="Toyoda A."/>
            <person name="Oliveira C."/>
            <person name="Osipova E."/>
            <person name="Leigh N.D."/>
            <person name="Simon A."/>
            <person name="Yun M.H."/>
        </authorList>
    </citation>
    <scope>NUCLEOTIDE SEQUENCE</scope>
    <source>
        <strain evidence="1">20211129_DDA</strain>
        <tissue evidence="1">Liver</tissue>
    </source>
</reference>